<proteinExistence type="predicted"/>
<evidence type="ECO:0000313" key="10">
    <source>
        <dbReference type="Proteomes" id="UP000003240"/>
    </source>
</evidence>
<evidence type="ECO:0000256" key="5">
    <source>
        <dbReference type="ARBA" id="ARBA00022985"/>
    </source>
</evidence>
<reference evidence="9 10" key="1">
    <citation type="journal article" date="2011" name="EMBO J.">
        <title>Structural diversity of bacterial flagellar motors.</title>
        <authorList>
            <person name="Chen S."/>
            <person name="Beeby M."/>
            <person name="Murphy G.E."/>
            <person name="Leadbetter J.R."/>
            <person name="Hendrixson D.R."/>
            <person name="Briegel A."/>
            <person name="Li Z."/>
            <person name="Shi J."/>
            <person name="Tocheva E.I."/>
            <person name="Muller A."/>
            <person name="Dobro M.J."/>
            <person name="Jensen G.J."/>
        </authorList>
    </citation>
    <scope>NUCLEOTIDE SEQUENCE [LARGE SCALE GENOMIC DNA]</scope>
    <source>
        <strain evidence="9 10">DSM 6540</strain>
    </source>
</reference>
<gene>
    <name evidence="9" type="ORF">ALO_09764</name>
</gene>
<keyword evidence="7" id="KW-0472">Membrane</keyword>
<protein>
    <submittedName>
        <fullName evidence="9">Glycosyl transferase family 2</fullName>
    </submittedName>
</protein>
<evidence type="ECO:0000256" key="7">
    <source>
        <dbReference type="ARBA" id="ARBA00023136"/>
    </source>
</evidence>
<dbReference type="Gene3D" id="3.90.550.10">
    <property type="entry name" value="Spore Coat Polysaccharide Biosynthesis Protein SpsA, Chain A"/>
    <property type="match status" value="1"/>
</dbReference>
<keyword evidence="2" id="KW-0328">Glycosyltransferase</keyword>
<keyword evidence="10" id="KW-1185">Reference proteome</keyword>
<dbReference type="Pfam" id="PF00535">
    <property type="entry name" value="Glycos_transf_2"/>
    <property type="match status" value="1"/>
</dbReference>
<dbReference type="GO" id="GO:0005886">
    <property type="term" value="C:plasma membrane"/>
    <property type="evidence" value="ECO:0007669"/>
    <property type="project" value="TreeGrafter"/>
</dbReference>
<keyword evidence="4" id="KW-0812">Transmembrane</keyword>
<name>F7NIQ0_9FIRM</name>
<dbReference type="InterPro" id="IPR029044">
    <property type="entry name" value="Nucleotide-diphossugar_trans"/>
</dbReference>
<keyword evidence="1" id="KW-1003">Cell membrane</keyword>
<evidence type="ECO:0000259" key="8">
    <source>
        <dbReference type="Pfam" id="PF00535"/>
    </source>
</evidence>
<dbReference type="RefSeq" id="WP_004095197.1">
    <property type="nucleotide sequence ID" value="NZ_AFGF01000078.1"/>
</dbReference>
<dbReference type="InterPro" id="IPR001173">
    <property type="entry name" value="Glyco_trans_2-like"/>
</dbReference>
<evidence type="ECO:0000256" key="4">
    <source>
        <dbReference type="ARBA" id="ARBA00022692"/>
    </source>
</evidence>
<dbReference type="PANTHER" id="PTHR48090">
    <property type="entry name" value="UNDECAPRENYL-PHOSPHATE 4-DEOXY-4-FORMAMIDO-L-ARABINOSE TRANSFERASE-RELATED"/>
    <property type="match status" value="1"/>
</dbReference>
<dbReference type="EMBL" id="AFGF01000078">
    <property type="protein sequence ID" value="EGO64114.1"/>
    <property type="molecule type" value="Genomic_DNA"/>
</dbReference>
<keyword evidence="5" id="KW-0448">Lipopolysaccharide biosynthesis</keyword>
<dbReference type="PANTHER" id="PTHR48090:SF3">
    <property type="entry name" value="UNDECAPRENYL-PHOSPHATE 4-DEOXY-4-FORMAMIDO-L-ARABINOSE TRANSFERASE"/>
    <property type="match status" value="1"/>
</dbReference>
<evidence type="ECO:0000313" key="9">
    <source>
        <dbReference type="EMBL" id="EGO64114.1"/>
    </source>
</evidence>
<dbReference type="CDD" id="cd04187">
    <property type="entry name" value="DPM1_like_bac"/>
    <property type="match status" value="1"/>
</dbReference>
<keyword evidence="3 9" id="KW-0808">Transferase</keyword>
<accession>F7NIQ0</accession>
<keyword evidence="6" id="KW-1133">Transmembrane helix</keyword>
<dbReference type="InterPro" id="IPR050256">
    <property type="entry name" value="Glycosyltransferase_2"/>
</dbReference>
<evidence type="ECO:0000256" key="6">
    <source>
        <dbReference type="ARBA" id="ARBA00022989"/>
    </source>
</evidence>
<dbReference type="eggNOG" id="COG0463">
    <property type="taxonomic scope" value="Bacteria"/>
</dbReference>
<evidence type="ECO:0000256" key="2">
    <source>
        <dbReference type="ARBA" id="ARBA00022676"/>
    </source>
</evidence>
<dbReference type="Proteomes" id="UP000003240">
    <property type="component" value="Unassembled WGS sequence"/>
</dbReference>
<dbReference type="GO" id="GO:0099621">
    <property type="term" value="F:undecaprenyl-phosphate 4-deoxy-4-formamido-L-arabinose transferase activity"/>
    <property type="evidence" value="ECO:0007669"/>
    <property type="project" value="TreeGrafter"/>
</dbReference>
<dbReference type="GO" id="GO:0009103">
    <property type="term" value="P:lipopolysaccharide biosynthetic process"/>
    <property type="evidence" value="ECO:0007669"/>
    <property type="project" value="UniProtKB-KW"/>
</dbReference>
<evidence type="ECO:0000256" key="3">
    <source>
        <dbReference type="ARBA" id="ARBA00022679"/>
    </source>
</evidence>
<dbReference type="SUPFAM" id="SSF53448">
    <property type="entry name" value="Nucleotide-diphospho-sugar transferases"/>
    <property type="match status" value="1"/>
</dbReference>
<sequence>MNEYSVELSIVAPVYNEYDNLAPLTIKIKDALNGKIDSYEIIYIDDGSTDGGSELLDKIAAEHREVKVYHFTENNGQTAAFAAAFKKAEGRLIATMDADLQVDPADIFKLLPNIGDYDLVCGIRADRQDSIVKMISSLIGNGVRNWLTHEEIKDTGCPLKLFKNEVAKSMCLFEGMHRFFPTLAKMNGFRVTQVAVSHYPRQYGKSKYGISNRMWKGLKDTLAVRWMQRRHLNYKIKGEV</sequence>
<dbReference type="STRING" id="1009370.ALO_09764"/>
<comment type="caution">
    <text evidence="9">The sequence shown here is derived from an EMBL/GenBank/DDBJ whole genome shotgun (WGS) entry which is preliminary data.</text>
</comment>
<evidence type="ECO:0000256" key="1">
    <source>
        <dbReference type="ARBA" id="ARBA00022475"/>
    </source>
</evidence>
<dbReference type="AlphaFoldDB" id="F7NIQ0"/>
<organism evidence="9 10">
    <name type="scientific">Acetonema longum DSM 6540</name>
    <dbReference type="NCBI Taxonomy" id="1009370"/>
    <lineage>
        <taxon>Bacteria</taxon>
        <taxon>Bacillati</taxon>
        <taxon>Bacillota</taxon>
        <taxon>Negativicutes</taxon>
        <taxon>Acetonemataceae</taxon>
        <taxon>Acetonema</taxon>
    </lineage>
</organism>
<feature type="domain" description="Glycosyltransferase 2-like" evidence="8">
    <location>
        <begin position="9"/>
        <end position="137"/>
    </location>
</feature>